<accession>A0A7J5ZGN6</accession>
<name>A0A7J5ZGN6_DISMA</name>
<organism evidence="1 2">
    <name type="scientific">Dissostichus mawsoni</name>
    <name type="common">Antarctic cod</name>
    <dbReference type="NCBI Taxonomy" id="36200"/>
    <lineage>
        <taxon>Eukaryota</taxon>
        <taxon>Metazoa</taxon>
        <taxon>Chordata</taxon>
        <taxon>Craniata</taxon>
        <taxon>Vertebrata</taxon>
        <taxon>Euteleostomi</taxon>
        <taxon>Actinopterygii</taxon>
        <taxon>Neopterygii</taxon>
        <taxon>Teleostei</taxon>
        <taxon>Neoteleostei</taxon>
        <taxon>Acanthomorphata</taxon>
        <taxon>Eupercaria</taxon>
        <taxon>Perciformes</taxon>
        <taxon>Notothenioidei</taxon>
        <taxon>Nototheniidae</taxon>
        <taxon>Dissostichus</taxon>
    </lineage>
</organism>
<evidence type="ECO:0000313" key="1">
    <source>
        <dbReference type="EMBL" id="KAF3860149.1"/>
    </source>
</evidence>
<proteinExistence type="predicted"/>
<evidence type="ECO:0000313" key="2">
    <source>
        <dbReference type="Proteomes" id="UP000518266"/>
    </source>
</evidence>
<dbReference type="EMBL" id="JAAKFY010000002">
    <property type="protein sequence ID" value="KAF3860149.1"/>
    <property type="molecule type" value="Genomic_DNA"/>
</dbReference>
<dbReference type="Proteomes" id="UP000518266">
    <property type="component" value="Unassembled WGS sequence"/>
</dbReference>
<sequence>MESSSSRPASLSALVHAPIHLSDSPYSKNTPSFLAPLADNLFFQPSLSDETFSSWHACVIKSIKDLYADKIFSSFQQLSDKFNLPRRDFFRYLQIRSFARKHTLIFLTYQQLLLLTPF</sequence>
<protein>
    <submittedName>
        <fullName evidence="1">Uncharacterized protein</fullName>
    </submittedName>
</protein>
<keyword evidence="2" id="KW-1185">Reference proteome</keyword>
<comment type="caution">
    <text evidence="1">The sequence shown here is derived from an EMBL/GenBank/DDBJ whole genome shotgun (WGS) entry which is preliminary data.</text>
</comment>
<gene>
    <name evidence="1" type="ORF">F7725_000404</name>
</gene>
<dbReference type="AlphaFoldDB" id="A0A7J5ZGN6"/>
<reference evidence="1 2" key="1">
    <citation type="submission" date="2020-03" db="EMBL/GenBank/DDBJ databases">
        <title>Dissostichus mawsoni Genome sequencing and assembly.</title>
        <authorList>
            <person name="Park H."/>
        </authorList>
    </citation>
    <scope>NUCLEOTIDE SEQUENCE [LARGE SCALE GENOMIC DNA]</scope>
    <source>
        <strain evidence="1">DM0001</strain>
        <tissue evidence="1">Muscle</tissue>
    </source>
</reference>